<dbReference type="GO" id="GO:0046081">
    <property type="term" value="P:dUTP catabolic process"/>
    <property type="evidence" value="ECO:0007669"/>
    <property type="project" value="InterPro"/>
</dbReference>
<dbReference type="NCBIfam" id="NF001862">
    <property type="entry name" value="PRK00601.1"/>
    <property type="match status" value="1"/>
</dbReference>
<dbReference type="PANTHER" id="PTHR11241:SF0">
    <property type="entry name" value="DEOXYURIDINE 5'-TRIPHOSPHATE NUCLEOTIDOHYDROLASE"/>
    <property type="match status" value="1"/>
</dbReference>
<feature type="domain" description="dUTPase-like" evidence="6">
    <location>
        <begin position="11"/>
        <end position="148"/>
    </location>
</feature>
<dbReference type="CDD" id="cd07557">
    <property type="entry name" value="trimeric_dUTPase"/>
    <property type="match status" value="1"/>
</dbReference>
<dbReference type="PANTHER" id="PTHR11241">
    <property type="entry name" value="DEOXYURIDINE 5'-TRIPHOSPHATE NUCLEOTIDOHYDROLASE"/>
    <property type="match status" value="1"/>
</dbReference>
<dbReference type="Proteomes" id="UP000243494">
    <property type="component" value="Unassembled WGS sequence"/>
</dbReference>
<accession>A0A371ISA0</accession>
<evidence type="ECO:0000313" key="7">
    <source>
        <dbReference type="EMBL" id="RDY23333.1"/>
    </source>
</evidence>
<evidence type="ECO:0000259" key="6">
    <source>
        <dbReference type="Pfam" id="PF00692"/>
    </source>
</evidence>
<reference evidence="7 8" key="1">
    <citation type="journal article" date="2017" name="Genome Announc.">
        <title>Draft Genome Sequence of Romboutsia maritimum sp. nov. Strain CCRI-22766(T), Isolated from Coastal Estuarine Mud.</title>
        <authorList>
            <person name="Maheux A.F."/>
            <person name="Boudreau D.K."/>
            <person name="Berube E."/>
            <person name="Boissinot M."/>
            <person name="Raymond F."/>
            <person name="Brodeur S."/>
            <person name="Corbeil J."/>
            <person name="Brightwell G."/>
            <person name="Broda D."/>
            <person name="Omar R.F."/>
            <person name="Bergeron M.G."/>
        </authorList>
    </citation>
    <scope>NUCLEOTIDE SEQUENCE [LARGE SCALE GENOMIC DNA]</scope>
    <source>
        <strain evidence="7 8">CCRI-22766</strain>
    </source>
</reference>
<keyword evidence="8" id="KW-1185">Reference proteome</keyword>
<dbReference type="OrthoDB" id="9809956at2"/>
<dbReference type="InterPro" id="IPR036157">
    <property type="entry name" value="dUTPase-like_sf"/>
</dbReference>
<dbReference type="AlphaFoldDB" id="A0A371ISA0"/>
<dbReference type="Pfam" id="PF00692">
    <property type="entry name" value="dUTPase"/>
    <property type="match status" value="1"/>
</dbReference>
<evidence type="ECO:0000256" key="1">
    <source>
        <dbReference type="ARBA" id="ARBA00006581"/>
    </source>
</evidence>
<evidence type="ECO:0000256" key="5">
    <source>
        <dbReference type="ARBA" id="ARBA00047686"/>
    </source>
</evidence>
<dbReference type="SUPFAM" id="SSF51283">
    <property type="entry name" value="dUTPase-like"/>
    <property type="match status" value="1"/>
</dbReference>
<protein>
    <recommendedName>
        <fullName evidence="2">dUTP diphosphatase</fullName>
        <ecNumber evidence="2">3.6.1.23</ecNumber>
    </recommendedName>
</protein>
<name>A0A371ISA0_9FIRM</name>
<dbReference type="InterPro" id="IPR033704">
    <property type="entry name" value="dUTPase_trimeric"/>
</dbReference>
<comment type="caution">
    <text evidence="7">The sequence shown here is derived from an EMBL/GenBank/DDBJ whole genome shotgun (WGS) entry which is preliminary data.</text>
</comment>
<evidence type="ECO:0000256" key="2">
    <source>
        <dbReference type="ARBA" id="ARBA00012379"/>
    </source>
</evidence>
<gene>
    <name evidence="7" type="ORF">CHF27_008790</name>
</gene>
<dbReference type="GO" id="GO:0000287">
    <property type="term" value="F:magnesium ion binding"/>
    <property type="evidence" value="ECO:0007669"/>
    <property type="project" value="InterPro"/>
</dbReference>
<keyword evidence="4" id="KW-0546">Nucleotide metabolism</keyword>
<evidence type="ECO:0000313" key="8">
    <source>
        <dbReference type="Proteomes" id="UP000243494"/>
    </source>
</evidence>
<dbReference type="EC" id="3.6.1.23" evidence="2"/>
<keyword evidence="3 7" id="KW-0378">Hydrolase</keyword>
<dbReference type="NCBIfam" id="TIGR00576">
    <property type="entry name" value="dut"/>
    <property type="match status" value="1"/>
</dbReference>
<dbReference type="Gene3D" id="2.70.40.10">
    <property type="match status" value="1"/>
</dbReference>
<evidence type="ECO:0000256" key="4">
    <source>
        <dbReference type="ARBA" id="ARBA00023080"/>
    </source>
</evidence>
<evidence type="ECO:0000256" key="3">
    <source>
        <dbReference type="ARBA" id="ARBA00022801"/>
    </source>
</evidence>
<dbReference type="EMBL" id="NOJZ02000014">
    <property type="protein sequence ID" value="RDY23333.1"/>
    <property type="molecule type" value="Genomic_DNA"/>
</dbReference>
<proteinExistence type="inferred from homology"/>
<sequence length="151" mass="16336">MIINVKKTNENATIPVFAHPTDSGFDLFTAEDVVVEAGKKAIAKTGLIFEIPTGWGIQIKNKSGITVKGVPTTSGKNADITVYEGTIDMDYRGEVGIMLKNEEEFSITIPKHTKIAQGVLRKVYHCTFNEVNEVNETVRGEGGFGSTGTTV</sequence>
<comment type="similarity">
    <text evidence="1">Belongs to the dUTPase family.</text>
</comment>
<dbReference type="InterPro" id="IPR029054">
    <property type="entry name" value="dUTPase-like"/>
</dbReference>
<organism evidence="7 8">
    <name type="scientific">Romboutsia maritimum</name>
    <dbReference type="NCBI Taxonomy" id="2020948"/>
    <lineage>
        <taxon>Bacteria</taxon>
        <taxon>Bacillati</taxon>
        <taxon>Bacillota</taxon>
        <taxon>Clostridia</taxon>
        <taxon>Peptostreptococcales</taxon>
        <taxon>Peptostreptococcaceae</taxon>
        <taxon>Romboutsia</taxon>
    </lineage>
</organism>
<dbReference type="RefSeq" id="WP_095406878.1">
    <property type="nucleotide sequence ID" value="NZ_NOJZ02000014.1"/>
</dbReference>
<dbReference type="InterPro" id="IPR008181">
    <property type="entry name" value="dUTPase"/>
</dbReference>
<comment type="catalytic activity">
    <reaction evidence="5">
        <text>dUTP + H2O = dUMP + diphosphate + H(+)</text>
        <dbReference type="Rhea" id="RHEA:10248"/>
        <dbReference type="ChEBI" id="CHEBI:15377"/>
        <dbReference type="ChEBI" id="CHEBI:15378"/>
        <dbReference type="ChEBI" id="CHEBI:33019"/>
        <dbReference type="ChEBI" id="CHEBI:61555"/>
        <dbReference type="ChEBI" id="CHEBI:246422"/>
        <dbReference type="EC" id="3.6.1.23"/>
    </reaction>
</comment>
<dbReference type="GO" id="GO:0004170">
    <property type="term" value="F:dUTP diphosphatase activity"/>
    <property type="evidence" value="ECO:0007669"/>
    <property type="project" value="UniProtKB-EC"/>
</dbReference>
<dbReference type="GO" id="GO:0006226">
    <property type="term" value="P:dUMP biosynthetic process"/>
    <property type="evidence" value="ECO:0007669"/>
    <property type="project" value="InterPro"/>
</dbReference>